<keyword evidence="6 8" id="KW-0732">Signal</keyword>
<dbReference type="CDD" id="cd10320">
    <property type="entry name" value="RGL4_N"/>
    <property type="match status" value="1"/>
</dbReference>
<feature type="domain" description="Rhamnogalacturonan lyase" evidence="10">
    <location>
        <begin position="379"/>
        <end position="451"/>
    </location>
</feature>
<feature type="signal peptide" evidence="8">
    <location>
        <begin position="1"/>
        <end position="24"/>
    </location>
</feature>
<dbReference type="InterPro" id="IPR013784">
    <property type="entry name" value="Carb-bd-like_fold"/>
</dbReference>
<dbReference type="InterPro" id="IPR008979">
    <property type="entry name" value="Galactose-bd-like_sf"/>
</dbReference>
<proteinExistence type="inferred from homology"/>
<dbReference type="InterPro" id="IPR051850">
    <property type="entry name" value="Polysacch_Lyase_4"/>
</dbReference>
<evidence type="ECO:0000313" key="12">
    <source>
        <dbReference type="Proteomes" id="UP001280121"/>
    </source>
</evidence>
<comment type="subcellular location">
    <subcellularLocation>
        <location evidence="2">Secreted</location>
    </subcellularLocation>
</comment>
<dbReference type="EMBL" id="JANJYI010000002">
    <property type="protein sequence ID" value="KAK2659972.1"/>
    <property type="molecule type" value="Genomic_DNA"/>
</dbReference>
<organism evidence="11 12">
    <name type="scientific">Dipteronia dyeriana</name>
    <dbReference type="NCBI Taxonomy" id="168575"/>
    <lineage>
        <taxon>Eukaryota</taxon>
        <taxon>Viridiplantae</taxon>
        <taxon>Streptophyta</taxon>
        <taxon>Embryophyta</taxon>
        <taxon>Tracheophyta</taxon>
        <taxon>Spermatophyta</taxon>
        <taxon>Magnoliopsida</taxon>
        <taxon>eudicotyledons</taxon>
        <taxon>Gunneridae</taxon>
        <taxon>Pentapetalae</taxon>
        <taxon>rosids</taxon>
        <taxon>malvids</taxon>
        <taxon>Sapindales</taxon>
        <taxon>Sapindaceae</taxon>
        <taxon>Hippocastanoideae</taxon>
        <taxon>Acereae</taxon>
        <taxon>Dipteronia</taxon>
    </lineage>
</organism>
<evidence type="ECO:0000256" key="1">
    <source>
        <dbReference type="ARBA" id="ARBA00001324"/>
    </source>
</evidence>
<dbReference type="SUPFAM" id="SSF74650">
    <property type="entry name" value="Galactose mutarotase-like"/>
    <property type="match status" value="1"/>
</dbReference>
<dbReference type="GO" id="GO:0005576">
    <property type="term" value="C:extracellular region"/>
    <property type="evidence" value="ECO:0007669"/>
    <property type="project" value="UniProtKB-SubCell"/>
</dbReference>
<evidence type="ECO:0000259" key="9">
    <source>
        <dbReference type="Pfam" id="PF14683"/>
    </source>
</evidence>
<keyword evidence="12" id="KW-1185">Reference proteome</keyword>
<dbReference type="InterPro" id="IPR010325">
    <property type="entry name" value="Rhamnogal_lyase"/>
</dbReference>
<evidence type="ECO:0000313" key="11">
    <source>
        <dbReference type="EMBL" id="KAK2659972.1"/>
    </source>
</evidence>
<protein>
    <recommendedName>
        <fullName evidence="4">rhamnogalacturonan endolyase</fullName>
        <ecNumber evidence="4">4.2.2.23</ecNumber>
    </recommendedName>
</protein>
<dbReference type="Gene3D" id="2.70.98.10">
    <property type="match status" value="1"/>
</dbReference>
<dbReference type="GO" id="GO:0030246">
    <property type="term" value="F:carbohydrate binding"/>
    <property type="evidence" value="ECO:0007669"/>
    <property type="project" value="InterPro"/>
</dbReference>
<evidence type="ECO:0000256" key="5">
    <source>
        <dbReference type="ARBA" id="ARBA00022525"/>
    </source>
</evidence>
<reference evidence="11" key="1">
    <citation type="journal article" date="2023" name="Plant J.">
        <title>Genome sequences and population genomics provide insights into the demographic history, inbreeding, and mutation load of two 'living fossil' tree species of Dipteronia.</title>
        <authorList>
            <person name="Feng Y."/>
            <person name="Comes H.P."/>
            <person name="Chen J."/>
            <person name="Zhu S."/>
            <person name="Lu R."/>
            <person name="Zhang X."/>
            <person name="Li P."/>
            <person name="Qiu J."/>
            <person name="Olsen K.M."/>
            <person name="Qiu Y."/>
        </authorList>
    </citation>
    <scope>NUCLEOTIDE SEQUENCE</scope>
    <source>
        <strain evidence="11">KIB01</strain>
    </source>
</reference>
<dbReference type="PANTHER" id="PTHR32018:SF1">
    <property type="entry name" value="RHAMNOGALACTURONAN ENDOLYASE"/>
    <property type="match status" value="1"/>
</dbReference>
<dbReference type="SUPFAM" id="SSF49785">
    <property type="entry name" value="Galactose-binding domain-like"/>
    <property type="match status" value="1"/>
</dbReference>
<evidence type="ECO:0000256" key="2">
    <source>
        <dbReference type="ARBA" id="ARBA00004613"/>
    </source>
</evidence>
<comment type="caution">
    <text evidence="11">The sequence shown here is derived from an EMBL/GenBank/DDBJ whole genome shotgun (WGS) entry which is preliminary data.</text>
</comment>
<dbReference type="EC" id="4.2.2.23" evidence="4"/>
<comment type="similarity">
    <text evidence="3">Belongs to the polysaccharide lyase 4 family.</text>
</comment>
<accession>A0AAD9XIS7</accession>
<dbReference type="GO" id="GO:0102210">
    <property type="term" value="F:rhamnogalacturonan endolyase activity"/>
    <property type="evidence" value="ECO:0007669"/>
    <property type="project" value="UniProtKB-EC"/>
</dbReference>
<gene>
    <name evidence="11" type="ORF">Ddye_006505</name>
</gene>
<evidence type="ECO:0000256" key="4">
    <source>
        <dbReference type="ARBA" id="ARBA00012437"/>
    </source>
</evidence>
<evidence type="ECO:0000259" key="10">
    <source>
        <dbReference type="Pfam" id="PF14686"/>
    </source>
</evidence>
<dbReference type="InterPro" id="IPR029411">
    <property type="entry name" value="RG-lyase_III"/>
</dbReference>
<dbReference type="GO" id="GO:0005975">
    <property type="term" value="P:carbohydrate metabolic process"/>
    <property type="evidence" value="ECO:0007669"/>
    <property type="project" value="InterPro"/>
</dbReference>
<dbReference type="FunFam" id="2.60.40.1120:FF:000033">
    <property type="entry name" value="Rhamnogalacturonate lyase B"/>
    <property type="match status" value="1"/>
</dbReference>
<dbReference type="InterPro" id="IPR029413">
    <property type="entry name" value="RG-lyase_II"/>
</dbReference>
<sequence>MCSLLVLFLISLQWLLILPLSSLGLQLHIQDKHVVMENGIVNVTISNPQGMVTGIRFNGIDNLLEVRNKESNRGYWDLVWEGEGSQGKKGTLDRIETTNMTVITQNEEQVELSFTRTWDPSLKGKVVPMKFDKRFIMRNGSSGLYIYAIYERLEGWPAVNVGNMRLVFKLNKDKFHYMAVSENRKREMPLPDDRLSNRSQKLAYPEAVLLVNPVEPQFKGEVDDKYQYSCESKDAILHGWISSSYSDPPTGFWQITPSNEFRSAGPTKQYLTSHVGPTSLTIVHSTHYAGSDLIMKFGSGEPWKKVFGPVFVYVNYLSNGGDGDPRQKLWEDANKQKVKEIQSWPYNFIASKDFPPSDQRGSISGRLMLQDGDRKIPANRAYVGVAPPGDVGSWQTECKSYQFWSRANANGSFSINNIRTGNYNLYAWVPGFIGDYKYDGAISITPGSHTNMDNLVYQPPRDGPTIWQIGFPDRSAAEFYVPDPDPKYINKLYVNHSDRFRQYGLWERYSELYPEGDMVYTVGVSDYRKDWFFAQVTRKNPDNTYQGTTWQVKFKLNKINKSGIYKLRLALATANVVQLQVRVNNPLQASPLFSTGQIGHDNTIARHGIHGLYRLFNVDLQGSLLVEGDNTIFLTQTESVSPFQGIMYDYIRLEGPPSSVS</sequence>
<dbReference type="InterPro" id="IPR011013">
    <property type="entry name" value="Gal_mutarotase_sf_dom"/>
</dbReference>
<feature type="domain" description="Rhamnogalacturonan lyase" evidence="9">
    <location>
        <begin position="465"/>
        <end position="653"/>
    </location>
</feature>
<comment type="catalytic activity">
    <reaction evidence="1">
        <text>Endotype eliminative cleavage of L-alpha-rhamnopyranosyl-(1-&gt;4)-alpha-D-galactopyranosyluronic acid bonds of rhamnogalacturonan I domains in ramified hairy regions of pectin leaving L-rhamnopyranose at the reducing end and 4-deoxy-4,5-unsaturated D-galactopyranosyluronic acid at the non-reducing end.</text>
        <dbReference type="EC" id="4.2.2.23"/>
    </reaction>
</comment>
<dbReference type="CDD" id="cd10316">
    <property type="entry name" value="RGL4_M"/>
    <property type="match status" value="1"/>
</dbReference>
<dbReference type="AlphaFoldDB" id="A0AAD9XIS7"/>
<dbReference type="Pfam" id="PF14686">
    <property type="entry name" value="fn3_3"/>
    <property type="match status" value="1"/>
</dbReference>
<dbReference type="Gene3D" id="2.60.40.1120">
    <property type="entry name" value="Carboxypeptidase-like, regulatory domain"/>
    <property type="match status" value="1"/>
</dbReference>
<dbReference type="InterPro" id="IPR014718">
    <property type="entry name" value="GH-type_carb-bd"/>
</dbReference>
<evidence type="ECO:0000256" key="3">
    <source>
        <dbReference type="ARBA" id="ARBA00010418"/>
    </source>
</evidence>
<evidence type="ECO:0000256" key="8">
    <source>
        <dbReference type="SAM" id="SignalP"/>
    </source>
</evidence>
<keyword evidence="5" id="KW-0964">Secreted</keyword>
<dbReference type="Proteomes" id="UP001280121">
    <property type="component" value="Unassembled WGS sequence"/>
</dbReference>
<dbReference type="Pfam" id="PF14683">
    <property type="entry name" value="CBM-like"/>
    <property type="match status" value="1"/>
</dbReference>
<name>A0AAD9XIS7_9ROSI</name>
<dbReference type="CDD" id="cd10317">
    <property type="entry name" value="RGL4_C"/>
    <property type="match status" value="1"/>
</dbReference>
<dbReference type="Pfam" id="PF06045">
    <property type="entry name" value="Rhamnogal_lyase"/>
    <property type="match status" value="1"/>
</dbReference>
<dbReference type="Gene3D" id="2.60.120.260">
    <property type="entry name" value="Galactose-binding domain-like"/>
    <property type="match status" value="1"/>
</dbReference>
<evidence type="ECO:0000256" key="6">
    <source>
        <dbReference type="ARBA" id="ARBA00022729"/>
    </source>
</evidence>
<feature type="chain" id="PRO_5042050428" description="rhamnogalacturonan endolyase" evidence="8">
    <location>
        <begin position="25"/>
        <end position="661"/>
    </location>
</feature>
<dbReference type="PANTHER" id="PTHR32018">
    <property type="entry name" value="RHAMNOGALACTURONATE LYASE FAMILY PROTEIN"/>
    <property type="match status" value="1"/>
</dbReference>
<dbReference type="SUPFAM" id="SSF49452">
    <property type="entry name" value="Starch-binding domain-like"/>
    <property type="match status" value="1"/>
</dbReference>
<keyword evidence="7" id="KW-0456">Lyase</keyword>
<evidence type="ECO:0000256" key="7">
    <source>
        <dbReference type="ARBA" id="ARBA00023239"/>
    </source>
</evidence>